<reference evidence="8 9" key="1">
    <citation type="submission" date="2019-03" db="EMBL/GenBank/DDBJ databases">
        <title>Genomic Encyclopedia of Type Strains, Phase IV (KMG-IV): sequencing the most valuable type-strain genomes for metagenomic binning, comparative biology and taxonomic classification.</title>
        <authorList>
            <person name="Goeker M."/>
        </authorList>
    </citation>
    <scope>NUCLEOTIDE SEQUENCE [LARGE SCALE GENOMIC DNA]</scope>
    <source>
        <strain evidence="8 9">DSM 24984</strain>
    </source>
</reference>
<evidence type="ECO:0000259" key="7">
    <source>
        <dbReference type="Pfam" id="PF09924"/>
    </source>
</evidence>
<dbReference type="SUPFAM" id="SSF55729">
    <property type="entry name" value="Acyl-CoA N-acyltransferases (Nat)"/>
    <property type="match status" value="1"/>
</dbReference>
<dbReference type="InterPro" id="IPR024320">
    <property type="entry name" value="LPG_synthase_C"/>
</dbReference>
<evidence type="ECO:0000256" key="5">
    <source>
        <dbReference type="ARBA" id="ARBA00023136"/>
    </source>
</evidence>
<feature type="transmembrane region" description="Helical" evidence="6">
    <location>
        <begin position="125"/>
        <end position="148"/>
    </location>
</feature>
<evidence type="ECO:0000256" key="3">
    <source>
        <dbReference type="ARBA" id="ARBA00022692"/>
    </source>
</evidence>
<feature type="transmembrane region" description="Helical" evidence="6">
    <location>
        <begin position="204"/>
        <end position="225"/>
    </location>
</feature>
<feature type="domain" description="Phosphatidylglycerol lysyltransferase C-terminal" evidence="7">
    <location>
        <begin position="534"/>
        <end position="824"/>
    </location>
</feature>
<keyword evidence="9" id="KW-1185">Reference proteome</keyword>
<dbReference type="AlphaFoldDB" id="A0A4R1KG59"/>
<evidence type="ECO:0000256" key="6">
    <source>
        <dbReference type="SAM" id="Phobius"/>
    </source>
</evidence>
<keyword evidence="2" id="KW-1003">Cell membrane</keyword>
<dbReference type="PANTHER" id="PTHR34697:SF2">
    <property type="entry name" value="PHOSPHATIDYLGLYCEROL LYSYLTRANSFERASE"/>
    <property type="match status" value="1"/>
</dbReference>
<keyword evidence="4 6" id="KW-1133">Transmembrane helix</keyword>
<dbReference type="Pfam" id="PF09924">
    <property type="entry name" value="LPG_synthase_C"/>
    <property type="match status" value="1"/>
</dbReference>
<feature type="transmembrane region" description="Helical" evidence="6">
    <location>
        <begin position="450"/>
        <end position="470"/>
    </location>
</feature>
<dbReference type="GO" id="GO:0005886">
    <property type="term" value="C:plasma membrane"/>
    <property type="evidence" value="ECO:0007669"/>
    <property type="project" value="UniProtKB-SubCell"/>
</dbReference>
<keyword evidence="5 6" id="KW-0472">Membrane</keyword>
<dbReference type="PANTHER" id="PTHR34697">
    <property type="entry name" value="PHOSPHATIDYLGLYCEROL LYSYLTRANSFERASE"/>
    <property type="match status" value="1"/>
</dbReference>
<dbReference type="InterPro" id="IPR016181">
    <property type="entry name" value="Acyl_CoA_acyltransferase"/>
</dbReference>
<evidence type="ECO:0000256" key="1">
    <source>
        <dbReference type="ARBA" id="ARBA00004651"/>
    </source>
</evidence>
<dbReference type="Proteomes" id="UP000294614">
    <property type="component" value="Unassembled WGS sequence"/>
</dbReference>
<comment type="caution">
    <text evidence="8">The sequence shown here is derived from an EMBL/GenBank/DDBJ whole genome shotgun (WGS) entry which is preliminary data.</text>
</comment>
<comment type="subcellular location">
    <subcellularLocation>
        <location evidence="1">Cell membrane</location>
        <topology evidence="1">Multi-pass membrane protein</topology>
    </subcellularLocation>
</comment>
<evidence type="ECO:0000256" key="2">
    <source>
        <dbReference type="ARBA" id="ARBA00022475"/>
    </source>
</evidence>
<name>A0A4R1KG59_9BACT</name>
<dbReference type="GO" id="GO:0016755">
    <property type="term" value="F:aminoacyltransferase activity"/>
    <property type="evidence" value="ECO:0007669"/>
    <property type="project" value="TreeGrafter"/>
</dbReference>
<sequence length="852" mass="95160">MQPKTRQMVSYAIMTIVLILAGIFIHKFLHKYSLHEIIEDLDNIPLKNKILALVFMAANYLFMTTYDFLGLRYLGKKLAAKKVVLASFLSYAFSNSVGLSILASGSLRYRYYASWGLSFSEITKMVIFTSATLWLGVLAAAGGALVLAPMIDMPDQLHMYFSLHALGVLLLMIAAAYYFMLVFVQKPFNLLGQTITLPSPMLGLTQIAAGAIEWVLAAAVLYVLIPAQVQIGFVQFVGIFMLAQTIGLVSNLPGGVVVFETVLLAFFPPAAIPAMIGSILVYRVTYYVLPLLVAACILGISEGYRQRQKFVSYLSYLNRIYIAVIPNLLSVIVFIIGAYMLLGGATPINPARFGFVENVLPLAVVETSHFFGSLTGVGLLIISRGLKLRIDLAYQLTLALLAAGTVFGLLKGAEVETALFAIAIAIAMIPAKGLFDRRSPFFDEVLTKEWLAAVFAIIAIFVWLGFFSYKHVEYRNDLWWTFTVNDEAPRFLRTMVGIFTFSLALLLYKFMLPSKRVQDDTNLSQDEILGIVKKSRDASSYLALLPDKKFLTGNKSSAFIMYGVEGRNFISMGDPVSATEDDDEIEELILNFRKLSRHHGCGAVFYEVGTENIPHYIDAGFRIYKIGEEARVLLDTFSVEGKHWATTRNNINKLEKDGCVMEIVPAERVEEILPRLKEISDDWLENKNTREKRFSLGCFDENYIKLMPVAVVRRGEEILAFANLWLSSGKNEISIDLMRYAEAAPKGVMEFLFVRLMLYAKETGYEYFNLGMAPLSGMDTHSFSPFWNRIAGALFNHGERFYNFKGLRSYKDKFNPQWKPKYIAVESFFALPSALRGVAALISGGTGGIFGK</sequence>
<feature type="transmembrane region" description="Helical" evidence="6">
    <location>
        <begin position="237"/>
        <end position="267"/>
    </location>
</feature>
<feature type="transmembrane region" description="Helical" evidence="6">
    <location>
        <begin position="394"/>
        <end position="412"/>
    </location>
</feature>
<evidence type="ECO:0000313" key="9">
    <source>
        <dbReference type="Proteomes" id="UP000294614"/>
    </source>
</evidence>
<accession>A0A4R1KG59</accession>
<feature type="transmembrane region" description="Helical" evidence="6">
    <location>
        <begin position="490"/>
        <end position="508"/>
    </location>
</feature>
<keyword evidence="3 6" id="KW-0812">Transmembrane</keyword>
<feature type="transmembrane region" description="Helical" evidence="6">
    <location>
        <begin position="418"/>
        <end position="435"/>
    </location>
</feature>
<keyword evidence="8" id="KW-0808">Transferase</keyword>
<dbReference type="EMBL" id="SMGG01000003">
    <property type="protein sequence ID" value="TCK62309.1"/>
    <property type="molecule type" value="Genomic_DNA"/>
</dbReference>
<feature type="transmembrane region" description="Helical" evidence="6">
    <location>
        <begin position="320"/>
        <end position="342"/>
    </location>
</feature>
<feature type="transmembrane region" description="Helical" evidence="6">
    <location>
        <begin position="160"/>
        <end position="184"/>
    </location>
</feature>
<dbReference type="InterPro" id="IPR051211">
    <property type="entry name" value="PG_lysyltransferase"/>
</dbReference>
<feature type="transmembrane region" description="Helical" evidence="6">
    <location>
        <begin position="83"/>
        <end position="105"/>
    </location>
</feature>
<evidence type="ECO:0000256" key="4">
    <source>
        <dbReference type="ARBA" id="ARBA00022989"/>
    </source>
</evidence>
<feature type="transmembrane region" description="Helical" evidence="6">
    <location>
        <begin position="279"/>
        <end position="300"/>
    </location>
</feature>
<proteinExistence type="predicted"/>
<evidence type="ECO:0000313" key="8">
    <source>
        <dbReference type="EMBL" id="TCK62309.1"/>
    </source>
</evidence>
<feature type="transmembrane region" description="Helical" evidence="6">
    <location>
        <begin position="12"/>
        <end position="30"/>
    </location>
</feature>
<dbReference type="GO" id="GO:0055091">
    <property type="term" value="P:phospholipid homeostasis"/>
    <property type="evidence" value="ECO:0007669"/>
    <property type="project" value="TreeGrafter"/>
</dbReference>
<dbReference type="NCBIfam" id="NF033480">
    <property type="entry name" value="bifunc_MprF"/>
    <property type="match status" value="1"/>
</dbReference>
<organism evidence="8 9">
    <name type="scientific">Seleniivibrio woodruffii</name>
    <dbReference type="NCBI Taxonomy" id="1078050"/>
    <lineage>
        <taxon>Bacteria</taxon>
        <taxon>Pseudomonadati</taxon>
        <taxon>Deferribacterota</taxon>
        <taxon>Deferribacteres</taxon>
        <taxon>Deferribacterales</taxon>
        <taxon>Geovibrionaceae</taxon>
        <taxon>Seleniivibrio</taxon>
    </lineage>
</organism>
<dbReference type="Gene3D" id="3.40.630.30">
    <property type="match status" value="1"/>
</dbReference>
<protein>
    <submittedName>
        <fullName evidence="8">Phosphatidylglycerol lysyltransferase</fullName>
    </submittedName>
</protein>
<feature type="transmembrane region" description="Helical" evidence="6">
    <location>
        <begin position="50"/>
        <end position="71"/>
    </location>
</feature>
<gene>
    <name evidence="8" type="ORF">C8D98_0832</name>
</gene>